<name>A0AAQ3WSR9_PASNO</name>
<evidence type="ECO:0000259" key="2">
    <source>
        <dbReference type="Pfam" id="PF12325"/>
    </source>
</evidence>
<dbReference type="PANTHER" id="PTHR47347:SF2">
    <property type="entry name" value="GOLGIN CANDIDATE 5"/>
    <property type="match status" value="1"/>
</dbReference>
<evidence type="ECO:0000256" key="1">
    <source>
        <dbReference type="SAM" id="Coils"/>
    </source>
</evidence>
<evidence type="ECO:0000313" key="3">
    <source>
        <dbReference type="EMBL" id="WVZ72250.1"/>
    </source>
</evidence>
<protein>
    <recommendedName>
        <fullName evidence="2">TATA element modulatory factor 1 TATA binding domain-containing protein</fullName>
    </recommendedName>
</protein>
<dbReference type="PANTHER" id="PTHR47347">
    <property type="entry name" value="GOLGIN CANDIDATE 5"/>
    <property type="match status" value="1"/>
</dbReference>
<reference evidence="3 4" key="1">
    <citation type="submission" date="2024-02" db="EMBL/GenBank/DDBJ databases">
        <title>High-quality chromosome-scale genome assembly of Pensacola bahiagrass (Paspalum notatum Flugge var. saurae).</title>
        <authorList>
            <person name="Vega J.M."/>
            <person name="Podio M."/>
            <person name="Orjuela J."/>
            <person name="Siena L.A."/>
            <person name="Pessino S.C."/>
            <person name="Combes M.C."/>
            <person name="Mariac C."/>
            <person name="Albertini E."/>
            <person name="Pupilli F."/>
            <person name="Ortiz J.P.A."/>
            <person name="Leblanc O."/>
        </authorList>
    </citation>
    <scope>NUCLEOTIDE SEQUENCE [LARGE SCALE GENOMIC DNA]</scope>
    <source>
        <strain evidence="3">R1</strain>
        <tissue evidence="3">Leaf</tissue>
    </source>
</reference>
<dbReference type="Pfam" id="PF12325">
    <property type="entry name" value="TMF_TATA_bd"/>
    <property type="match status" value="1"/>
</dbReference>
<keyword evidence="1" id="KW-0175">Coiled coil</keyword>
<feature type="coiled-coil region" evidence="1">
    <location>
        <begin position="122"/>
        <end position="149"/>
    </location>
</feature>
<sequence>MSAAVVPESVLRKREREEQWAADKKEKALGSRKIIFARAKQTLKGKRLLGQKLRKHLPVKHLKFHFLIRQASLESIRNSLAEELVKMTEQCEKLRTEAAAVPGLRAELEALKQRHFQALELMGERDEELEELRNDIVDLKEMYREEVDLLVSQVLSKLILFFFFFLKT</sequence>
<accession>A0AAQ3WSR9</accession>
<organism evidence="3 4">
    <name type="scientific">Paspalum notatum var. saurae</name>
    <dbReference type="NCBI Taxonomy" id="547442"/>
    <lineage>
        <taxon>Eukaryota</taxon>
        <taxon>Viridiplantae</taxon>
        <taxon>Streptophyta</taxon>
        <taxon>Embryophyta</taxon>
        <taxon>Tracheophyta</taxon>
        <taxon>Spermatophyta</taxon>
        <taxon>Magnoliopsida</taxon>
        <taxon>Liliopsida</taxon>
        <taxon>Poales</taxon>
        <taxon>Poaceae</taxon>
        <taxon>PACMAD clade</taxon>
        <taxon>Panicoideae</taxon>
        <taxon>Andropogonodae</taxon>
        <taxon>Paspaleae</taxon>
        <taxon>Paspalinae</taxon>
        <taxon>Paspalum</taxon>
    </lineage>
</organism>
<proteinExistence type="predicted"/>
<gene>
    <name evidence="3" type="ORF">U9M48_020739</name>
</gene>
<feature type="domain" description="TATA element modulatory factor 1 TATA binding" evidence="2">
    <location>
        <begin position="71"/>
        <end position="149"/>
    </location>
</feature>
<dbReference type="InterPro" id="IPR022091">
    <property type="entry name" value="TMF_TATA-bd"/>
</dbReference>
<keyword evidence="4" id="KW-1185">Reference proteome</keyword>
<dbReference type="Proteomes" id="UP001341281">
    <property type="component" value="Chromosome 04"/>
</dbReference>
<evidence type="ECO:0000313" key="4">
    <source>
        <dbReference type="Proteomes" id="UP001341281"/>
    </source>
</evidence>
<dbReference type="AlphaFoldDB" id="A0AAQ3WSR9"/>
<dbReference type="EMBL" id="CP144748">
    <property type="protein sequence ID" value="WVZ72250.1"/>
    <property type="molecule type" value="Genomic_DNA"/>
</dbReference>